<sequence>MPITDTHIEAIPITTDTYIVLHPEASYDLEVRRQQADTSYTIGKMNYKYHHDTFASFVFKIFPEITLLDIHNLQKAINHYIP</sequence>
<dbReference type="eggNOG" id="ENOG5030AWK">
    <property type="taxonomic scope" value="Bacteria"/>
</dbReference>
<dbReference type="PATRIC" id="fig|913848.6.peg.1208"/>
<protein>
    <submittedName>
        <fullName evidence="1">Uncharacterized protein</fullName>
    </submittedName>
</protein>
<name>A0A0R1FBZ7_9LACO</name>
<dbReference type="RefSeq" id="WP_010011342.1">
    <property type="nucleotide sequence ID" value="NZ_AZCN01000003.1"/>
</dbReference>
<dbReference type="GeneID" id="65915861"/>
<comment type="caution">
    <text evidence="1">The sequence shown here is derived from an EMBL/GenBank/DDBJ whole genome shotgun (WGS) entry which is preliminary data.</text>
</comment>
<gene>
    <name evidence="1" type="ORF">FD22_GL001171</name>
</gene>
<evidence type="ECO:0000313" key="2">
    <source>
        <dbReference type="Proteomes" id="UP000051181"/>
    </source>
</evidence>
<dbReference type="EMBL" id="AZCN01000003">
    <property type="protein sequence ID" value="KRK19133.1"/>
    <property type="molecule type" value="Genomic_DNA"/>
</dbReference>
<dbReference type="AlphaFoldDB" id="A0A0R1FBZ7"/>
<evidence type="ECO:0000313" key="1">
    <source>
        <dbReference type="EMBL" id="KRK19133.1"/>
    </source>
</evidence>
<dbReference type="Proteomes" id="UP000051181">
    <property type="component" value="Unassembled WGS sequence"/>
</dbReference>
<reference evidence="1 2" key="1">
    <citation type="journal article" date="2015" name="Genome Announc.">
        <title>Expanding the biotechnology potential of lactobacilli through comparative genomics of 213 strains and associated genera.</title>
        <authorList>
            <person name="Sun Z."/>
            <person name="Harris H.M."/>
            <person name="McCann A."/>
            <person name="Guo C."/>
            <person name="Argimon S."/>
            <person name="Zhang W."/>
            <person name="Yang X."/>
            <person name="Jeffery I.B."/>
            <person name="Cooney J.C."/>
            <person name="Kagawa T.F."/>
            <person name="Liu W."/>
            <person name="Song Y."/>
            <person name="Salvetti E."/>
            <person name="Wrobel A."/>
            <person name="Rasinkangas P."/>
            <person name="Parkhill J."/>
            <person name="Rea M.C."/>
            <person name="O'Sullivan O."/>
            <person name="Ritari J."/>
            <person name="Douillard F.P."/>
            <person name="Paul Ross R."/>
            <person name="Yang R."/>
            <person name="Briner A.E."/>
            <person name="Felis G.E."/>
            <person name="de Vos W.M."/>
            <person name="Barrangou R."/>
            <person name="Klaenhammer T.R."/>
            <person name="Caufield P.W."/>
            <person name="Cui Y."/>
            <person name="Zhang H."/>
            <person name="O'Toole P.W."/>
        </authorList>
    </citation>
    <scope>NUCLEOTIDE SEQUENCE [LARGE SCALE GENOMIC DNA]</scope>
    <source>
        <strain evidence="1 2">DSM 20001</strain>
    </source>
</reference>
<proteinExistence type="predicted"/>
<accession>A0A0R1FBZ7</accession>
<organism evidence="1 2">
    <name type="scientific">Loigolactobacillus coryniformis subsp. coryniformis KCTC 3167 = DSM 20001</name>
    <dbReference type="NCBI Taxonomy" id="913848"/>
    <lineage>
        <taxon>Bacteria</taxon>
        <taxon>Bacillati</taxon>
        <taxon>Bacillota</taxon>
        <taxon>Bacilli</taxon>
        <taxon>Lactobacillales</taxon>
        <taxon>Lactobacillaceae</taxon>
        <taxon>Loigolactobacillus</taxon>
    </lineage>
</organism>